<dbReference type="OrthoDB" id="2958217at2759"/>
<dbReference type="PANTHER" id="PTHR33112:SF1">
    <property type="entry name" value="HETEROKARYON INCOMPATIBILITY DOMAIN-CONTAINING PROTEIN"/>
    <property type="match status" value="1"/>
</dbReference>
<keyword evidence="3" id="KW-1185">Reference proteome</keyword>
<reference evidence="3" key="1">
    <citation type="journal article" date="2017" name="Genome Biol.">
        <title>Comparative genomics reveals high biological diversity and specific adaptations in the industrially and medically important fungal genus Aspergillus.</title>
        <authorList>
            <person name="de Vries R.P."/>
            <person name="Riley R."/>
            <person name="Wiebenga A."/>
            <person name="Aguilar-Osorio G."/>
            <person name="Amillis S."/>
            <person name="Uchima C.A."/>
            <person name="Anderluh G."/>
            <person name="Asadollahi M."/>
            <person name="Askin M."/>
            <person name="Barry K."/>
            <person name="Battaglia E."/>
            <person name="Bayram O."/>
            <person name="Benocci T."/>
            <person name="Braus-Stromeyer S.A."/>
            <person name="Caldana C."/>
            <person name="Canovas D."/>
            <person name="Cerqueira G.C."/>
            <person name="Chen F."/>
            <person name="Chen W."/>
            <person name="Choi C."/>
            <person name="Clum A."/>
            <person name="Dos Santos R.A."/>
            <person name="Damasio A.R."/>
            <person name="Diallinas G."/>
            <person name="Emri T."/>
            <person name="Fekete E."/>
            <person name="Flipphi M."/>
            <person name="Freyberg S."/>
            <person name="Gallo A."/>
            <person name="Gournas C."/>
            <person name="Habgood R."/>
            <person name="Hainaut M."/>
            <person name="Harispe M.L."/>
            <person name="Henrissat B."/>
            <person name="Hilden K.S."/>
            <person name="Hope R."/>
            <person name="Hossain A."/>
            <person name="Karabika E."/>
            <person name="Karaffa L."/>
            <person name="Karanyi Z."/>
            <person name="Krasevec N."/>
            <person name="Kuo A."/>
            <person name="Kusch H."/>
            <person name="LaButti K."/>
            <person name="Lagendijk E.L."/>
            <person name="Lapidus A."/>
            <person name="Levasseur A."/>
            <person name="Lindquist E."/>
            <person name="Lipzen A."/>
            <person name="Logrieco A.F."/>
            <person name="MacCabe A."/>
            <person name="Maekelae M.R."/>
            <person name="Malavazi I."/>
            <person name="Melin P."/>
            <person name="Meyer V."/>
            <person name="Mielnichuk N."/>
            <person name="Miskei M."/>
            <person name="Molnar A.P."/>
            <person name="Mule G."/>
            <person name="Ngan C.Y."/>
            <person name="Orejas M."/>
            <person name="Orosz E."/>
            <person name="Ouedraogo J.P."/>
            <person name="Overkamp K.M."/>
            <person name="Park H.-S."/>
            <person name="Perrone G."/>
            <person name="Piumi F."/>
            <person name="Punt P.J."/>
            <person name="Ram A.F."/>
            <person name="Ramon A."/>
            <person name="Rauscher S."/>
            <person name="Record E."/>
            <person name="Riano-Pachon D.M."/>
            <person name="Robert V."/>
            <person name="Roehrig J."/>
            <person name="Ruller R."/>
            <person name="Salamov A."/>
            <person name="Salih N.S."/>
            <person name="Samson R.A."/>
            <person name="Sandor E."/>
            <person name="Sanguinetti M."/>
            <person name="Schuetze T."/>
            <person name="Sepcic K."/>
            <person name="Shelest E."/>
            <person name="Sherlock G."/>
            <person name="Sophianopoulou V."/>
            <person name="Squina F.M."/>
            <person name="Sun H."/>
            <person name="Susca A."/>
            <person name="Todd R.B."/>
            <person name="Tsang A."/>
            <person name="Unkles S.E."/>
            <person name="van de Wiele N."/>
            <person name="van Rossen-Uffink D."/>
            <person name="Oliveira J.V."/>
            <person name="Vesth T.C."/>
            <person name="Visser J."/>
            <person name="Yu J.-H."/>
            <person name="Zhou M."/>
            <person name="Andersen M.R."/>
            <person name="Archer D.B."/>
            <person name="Baker S.E."/>
            <person name="Benoit I."/>
            <person name="Brakhage A.A."/>
            <person name="Braus G.H."/>
            <person name="Fischer R."/>
            <person name="Frisvad J.C."/>
            <person name="Goldman G.H."/>
            <person name="Houbraken J."/>
            <person name="Oakley B."/>
            <person name="Pocsi I."/>
            <person name="Scazzocchio C."/>
            <person name="Seiboth B."/>
            <person name="vanKuyk P.A."/>
            <person name="Wortman J."/>
            <person name="Dyer P.S."/>
            <person name="Grigoriev I.V."/>
        </authorList>
    </citation>
    <scope>NUCLEOTIDE SEQUENCE [LARGE SCALE GENOMIC DNA]</scope>
    <source>
        <strain evidence="3">DTO 134E9</strain>
    </source>
</reference>
<dbReference type="Proteomes" id="UP000184383">
    <property type="component" value="Unassembled WGS sequence"/>
</dbReference>
<accession>A0A1L9RF96</accession>
<dbReference type="InterPro" id="IPR010730">
    <property type="entry name" value="HET"/>
</dbReference>
<dbReference type="GeneID" id="63747955"/>
<dbReference type="Pfam" id="PF06985">
    <property type="entry name" value="HET"/>
    <property type="match status" value="1"/>
</dbReference>
<name>A0A1L9RF96_ASPWE</name>
<proteinExistence type="predicted"/>
<dbReference type="AlphaFoldDB" id="A0A1L9RF96"/>
<sequence>MKLNLGTLEELQERARRCSFCAPIAKMVALDSEIGPTTEVIFQTDLAGDYGDSDCSCGFRGFVGTEDPYTCHNFLGFRDVSEVDDLELDKWPGQEINWVTVSTWLKKCDDEHGKISKHQSTAPQGLLVIDTDNWCIMDAPTNCQYAAQSYVWGSPPGDDLQLTIDNMAELKLVGSLIQKYSPPETVRDAILACNIYGGSWVILVALAGNDAPHGLPGVSKAKRSQPVTKQTQGIDLVQQHMIYPDLVSVSKWATRGWTFQEARFSSRLLSFSEEAACYECHHCESDPEIEDAVLRPSLEGFDGGMFQSWSYDELVSSFTSRDLTFDGDILCAFTGILNSQYGNRHRFGLPLKDLSRALLWTAEDREYPIRQSTNDEVFPSWSWCFIKGSMRHDIRGFDEDHGFTKPLATFAFSVADKSSLDLLQNQSNHSLWSKGKNGLWGESHGRPWIDNEKRIAPLVIAMAWRKGCLHGALPDELRPGSSWQAYEDIIFSKWPSLGRLSDDADGIAPGTITAHHLDNRFPPATVRLAAIPSCHTRSLFA</sequence>
<gene>
    <name evidence="2" type="ORF">ASPWEDRAFT_185901</name>
</gene>
<feature type="domain" description="Heterokaryon incompatibility" evidence="1">
    <location>
        <begin position="184"/>
        <end position="261"/>
    </location>
</feature>
<evidence type="ECO:0000259" key="1">
    <source>
        <dbReference type="Pfam" id="PF06985"/>
    </source>
</evidence>
<protein>
    <recommendedName>
        <fullName evidence="1">Heterokaryon incompatibility domain-containing protein</fullName>
    </recommendedName>
</protein>
<dbReference type="RefSeq" id="XP_040687225.1">
    <property type="nucleotide sequence ID" value="XM_040832107.1"/>
</dbReference>
<dbReference type="EMBL" id="KV878214">
    <property type="protein sequence ID" value="OJJ33548.1"/>
    <property type="molecule type" value="Genomic_DNA"/>
</dbReference>
<organism evidence="2 3">
    <name type="scientific">Aspergillus wentii DTO 134E9</name>
    <dbReference type="NCBI Taxonomy" id="1073089"/>
    <lineage>
        <taxon>Eukaryota</taxon>
        <taxon>Fungi</taxon>
        <taxon>Dikarya</taxon>
        <taxon>Ascomycota</taxon>
        <taxon>Pezizomycotina</taxon>
        <taxon>Eurotiomycetes</taxon>
        <taxon>Eurotiomycetidae</taxon>
        <taxon>Eurotiales</taxon>
        <taxon>Aspergillaceae</taxon>
        <taxon>Aspergillus</taxon>
        <taxon>Aspergillus subgen. Cremei</taxon>
    </lineage>
</organism>
<evidence type="ECO:0000313" key="2">
    <source>
        <dbReference type="EMBL" id="OJJ33548.1"/>
    </source>
</evidence>
<evidence type="ECO:0000313" key="3">
    <source>
        <dbReference type="Proteomes" id="UP000184383"/>
    </source>
</evidence>
<dbReference type="VEuPathDB" id="FungiDB:ASPWEDRAFT_185901"/>
<dbReference type="PANTHER" id="PTHR33112">
    <property type="entry name" value="DOMAIN PROTEIN, PUTATIVE-RELATED"/>
    <property type="match status" value="1"/>
</dbReference>
<dbReference type="STRING" id="1073089.A0A1L9RF96"/>